<dbReference type="Pfam" id="PF09186">
    <property type="entry name" value="DUF1949"/>
    <property type="match status" value="1"/>
</dbReference>
<dbReference type="SUPFAM" id="SSF54211">
    <property type="entry name" value="Ribosomal protein S5 domain 2-like"/>
    <property type="match status" value="1"/>
</dbReference>
<dbReference type="RefSeq" id="WP_126788412.1">
    <property type="nucleotide sequence ID" value="NZ_PIPN01000001.1"/>
</dbReference>
<comment type="caution">
    <text evidence="4">The sequence shown here is derived from an EMBL/GenBank/DDBJ whole genome shotgun (WGS) entry which is preliminary data.</text>
</comment>
<dbReference type="InterPro" id="IPR036956">
    <property type="entry name" value="Impact_N_sf"/>
</dbReference>
<dbReference type="InterPro" id="IPR015796">
    <property type="entry name" value="Impact_YigZ-like"/>
</dbReference>
<dbReference type="EMBL" id="PIPN01000001">
    <property type="protein sequence ID" value="RUO32211.1"/>
    <property type="molecule type" value="Genomic_DNA"/>
</dbReference>
<feature type="domain" description="Impact N-terminal" evidence="2">
    <location>
        <begin position="17"/>
        <end position="124"/>
    </location>
</feature>
<evidence type="ECO:0000256" key="1">
    <source>
        <dbReference type="ARBA" id="ARBA00007665"/>
    </source>
</evidence>
<dbReference type="Gene3D" id="3.30.70.240">
    <property type="match status" value="1"/>
</dbReference>
<proteinExistence type="inferred from homology"/>
<feature type="domain" description="UPF0029" evidence="3">
    <location>
        <begin position="140"/>
        <end position="185"/>
    </location>
</feature>
<dbReference type="PANTHER" id="PTHR16301:SF20">
    <property type="entry name" value="IMPACT FAMILY MEMBER YIGZ"/>
    <property type="match status" value="1"/>
</dbReference>
<accession>A0ABY0C2W6</accession>
<evidence type="ECO:0000313" key="5">
    <source>
        <dbReference type="Proteomes" id="UP000287410"/>
    </source>
</evidence>
<name>A0ABY0C2W6_9GAMM</name>
<protein>
    <submittedName>
        <fullName evidence="4">YigZ family protein</fullName>
    </submittedName>
</protein>
<comment type="similarity">
    <text evidence="1">Belongs to the IMPACT family.</text>
</comment>
<dbReference type="InterPro" id="IPR001498">
    <property type="entry name" value="Impact_N"/>
</dbReference>
<dbReference type="PANTHER" id="PTHR16301">
    <property type="entry name" value="IMPACT-RELATED"/>
    <property type="match status" value="1"/>
</dbReference>
<reference evidence="4 5" key="1">
    <citation type="journal article" date="2018" name="Front. Microbiol.">
        <title>Genome-Based Analysis Reveals the Taxonomy and Diversity of the Family Idiomarinaceae.</title>
        <authorList>
            <person name="Liu Y."/>
            <person name="Lai Q."/>
            <person name="Shao Z."/>
        </authorList>
    </citation>
    <scope>NUCLEOTIDE SEQUENCE [LARGE SCALE GENOMIC DNA]</scope>
    <source>
        <strain evidence="4 5">GBSy1</strain>
    </source>
</reference>
<dbReference type="Gene3D" id="3.30.230.30">
    <property type="entry name" value="Impact, N-terminal domain"/>
    <property type="match status" value="1"/>
</dbReference>
<evidence type="ECO:0000259" key="3">
    <source>
        <dbReference type="Pfam" id="PF09186"/>
    </source>
</evidence>
<dbReference type="InterPro" id="IPR015269">
    <property type="entry name" value="UPF0029_Impact_C"/>
</dbReference>
<dbReference type="InterPro" id="IPR023582">
    <property type="entry name" value="Impact"/>
</dbReference>
<dbReference type="Pfam" id="PF01205">
    <property type="entry name" value="Impact_N"/>
    <property type="match status" value="1"/>
</dbReference>
<dbReference type="Proteomes" id="UP000287410">
    <property type="component" value="Unassembled WGS sequence"/>
</dbReference>
<evidence type="ECO:0000259" key="2">
    <source>
        <dbReference type="Pfam" id="PF01205"/>
    </source>
</evidence>
<dbReference type="NCBIfam" id="TIGR00257">
    <property type="entry name" value="IMPACT_YIGZ"/>
    <property type="match status" value="1"/>
</dbReference>
<keyword evidence="5" id="KW-1185">Reference proteome</keyword>
<dbReference type="InterPro" id="IPR020568">
    <property type="entry name" value="Ribosomal_Su5_D2-typ_SF"/>
</dbReference>
<sequence length="197" mass="21467">MTFKTAAAFVADELVIKKSRFIGWAAPAATREEALQWVAKAQQHYPDARHHCWAYLLGRPEVATHAAANDDGEPSGTAGKPMLNVIQHKGVGNVVVIAIRYFGGIKLGAGGLVRAYSGTAERVLSQLPTTEQQPMTALDVHCNFAHEQVVRHFLDQHQGQLVETRYSDKVQMRVEIPDTAHADFVELTGSLGASIQA</sequence>
<gene>
    <name evidence="4" type="ORF">CWE12_04325</name>
</gene>
<organism evidence="4 5">
    <name type="scientific">Aliidiomarina sedimenti</name>
    <dbReference type="NCBI Taxonomy" id="1933879"/>
    <lineage>
        <taxon>Bacteria</taxon>
        <taxon>Pseudomonadati</taxon>
        <taxon>Pseudomonadota</taxon>
        <taxon>Gammaproteobacteria</taxon>
        <taxon>Alteromonadales</taxon>
        <taxon>Idiomarinaceae</taxon>
        <taxon>Aliidiomarina</taxon>
    </lineage>
</organism>
<dbReference type="InterPro" id="IPR035647">
    <property type="entry name" value="EFG_III/V"/>
</dbReference>
<evidence type="ECO:0000313" key="4">
    <source>
        <dbReference type="EMBL" id="RUO32211.1"/>
    </source>
</evidence>
<dbReference type="SUPFAM" id="SSF54980">
    <property type="entry name" value="EF-G C-terminal domain-like"/>
    <property type="match status" value="1"/>
</dbReference>